<sequence>MMTAYSMFRYKVKLNDALSLIKSKRSKSDSNWVLKNNSRSLKRNLILRLMMFNILSDANFG</sequence>
<dbReference type="AlphaFoldDB" id="A0AAD2D530"/>
<dbReference type="Proteomes" id="UP001295684">
    <property type="component" value="Unassembled WGS sequence"/>
</dbReference>
<keyword evidence="2" id="KW-1185">Reference proteome</keyword>
<proteinExistence type="predicted"/>
<evidence type="ECO:0000313" key="1">
    <source>
        <dbReference type="EMBL" id="CAI2380737.1"/>
    </source>
</evidence>
<organism evidence="1 2">
    <name type="scientific">Euplotes crassus</name>
    <dbReference type="NCBI Taxonomy" id="5936"/>
    <lineage>
        <taxon>Eukaryota</taxon>
        <taxon>Sar</taxon>
        <taxon>Alveolata</taxon>
        <taxon>Ciliophora</taxon>
        <taxon>Intramacronucleata</taxon>
        <taxon>Spirotrichea</taxon>
        <taxon>Hypotrichia</taxon>
        <taxon>Euplotida</taxon>
        <taxon>Euplotidae</taxon>
        <taxon>Moneuplotes</taxon>
    </lineage>
</organism>
<name>A0AAD2D530_EUPCR</name>
<comment type="caution">
    <text evidence="1">The sequence shown here is derived from an EMBL/GenBank/DDBJ whole genome shotgun (WGS) entry which is preliminary data.</text>
</comment>
<dbReference type="EMBL" id="CAMPGE010022715">
    <property type="protein sequence ID" value="CAI2380737.1"/>
    <property type="molecule type" value="Genomic_DNA"/>
</dbReference>
<evidence type="ECO:0000313" key="2">
    <source>
        <dbReference type="Proteomes" id="UP001295684"/>
    </source>
</evidence>
<gene>
    <name evidence="1" type="ORF">ECRASSUSDP1_LOCUS22177</name>
</gene>
<reference evidence="1" key="1">
    <citation type="submission" date="2023-07" db="EMBL/GenBank/DDBJ databases">
        <authorList>
            <consortium name="AG Swart"/>
            <person name="Singh M."/>
            <person name="Singh A."/>
            <person name="Seah K."/>
            <person name="Emmerich C."/>
        </authorList>
    </citation>
    <scope>NUCLEOTIDE SEQUENCE</scope>
    <source>
        <strain evidence="1">DP1</strain>
    </source>
</reference>
<accession>A0AAD2D530</accession>
<protein>
    <submittedName>
        <fullName evidence="1">Uncharacterized protein</fullName>
    </submittedName>
</protein>